<accession>E6Q031</accession>
<gene>
    <name evidence="2" type="ORF">CARN3_0083</name>
</gene>
<evidence type="ECO:0008006" key="3">
    <source>
        <dbReference type="Google" id="ProtNLM"/>
    </source>
</evidence>
<protein>
    <recommendedName>
        <fullName evidence="3">Zinc-finger domain-containing protein</fullName>
    </recommendedName>
</protein>
<dbReference type="InterPro" id="IPR041916">
    <property type="entry name" value="Anti_sigma_zinc_sf"/>
</dbReference>
<evidence type="ECO:0000256" key="1">
    <source>
        <dbReference type="SAM" id="Phobius"/>
    </source>
</evidence>
<feature type="transmembrane region" description="Helical" evidence="1">
    <location>
        <begin position="102"/>
        <end position="121"/>
    </location>
</feature>
<dbReference type="AlphaFoldDB" id="E6Q031"/>
<dbReference type="EMBL" id="CABN01000149">
    <property type="protein sequence ID" value="CBI00540.1"/>
    <property type="molecule type" value="Genomic_DNA"/>
</dbReference>
<keyword evidence="1" id="KW-0812">Transmembrane</keyword>
<reference evidence="2" key="1">
    <citation type="submission" date="2009-10" db="EMBL/GenBank/DDBJ databases">
        <title>Diversity of trophic interactions inside an arsenic-rich microbial ecosystem.</title>
        <authorList>
            <person name="Bertin P.N."/>
            <person name="Heinrich-Salmeron A."/>
            <person name="Pelletier E."/>
            <person name="Goulhen-Chollet F."/>
            <person name="Arsene-Ploetze F."/>
            <person name="Gallien S."/>
            <person name="Calteau A."/>
            <person name="Vallenet D."/>
            <person name="Casiot C."/>
            <person name="Chane-Woon-Ming B."/>
            <person name="Giloteaux L."/>
            <person name="Barakat M."/>
            <person name="Bonnefoy V."/>
            <person name="Bruneel O."/>
            <person name="Chandler M."/>
            <person name="Cleiss J."/>
            <person name="Duran R."/>
            <person name="Elbaz-Poulichet F."/>
            <person name="Fonknechten N."/>
            <person name="Lauga B."/>
            <person name="Mornico D."/>
            <person name="Ortet P."/>
            <person name="Schaeffer C."/>
            <person name="Siguier P."/>
            <person name="Alexander Thil Smith A."/>
            <person name="Van Dorsselaer A."/>
            <person name="Weissenbach J."/>
            <person name="Medigue C."/>
            <person name="Le Paslier D."/>
        </authorList>
    </citation>
    <scope>NUCLEOTIDE SEQUENCE</scope>
</reference>
<name>E6Q031_9ZZZZ</name>
<evidence type="ECO:0000313" key="2">
    <source>
        <dbReference type="EMBL" id="CBI00540.1"/>
    </source>
</evidence>
<sequence length="163" mass="18096">MTCGMVHSMLPEMLFGSSSMDSAVESHLAECSSCQQQFSDLRQTINLLDGWTVPEPNPYFMTHFETRLSEEWNAPRAGWLARTIDHLRARVVYGSRWKMQPVAAMAMSVLLLVGGGAYLGLNTWRQAQPAVITTTPAVVHDLQNLDSNAQALDQLENLSGQED</sequence>
<dbReference type="Gene3D" id="1.10.10.1320">
    <property type="entry name" value="Anti-sigma factor, zinc-finger domain"/>
    <property type="match status" value="1"/>
</dbReference>
<comment type="caution">
    <text evidence="2">The sequence shown here is derived from an EMBL/GenBank/DDBJ whole genome shotgun (WGS) entry which is preliminary data.</text>
</comment>
<keyword evidence="1" id="KW-0472">Membrane</keyword>
<proteinExistence type="predicted"/>
<keyword evidence="1" id="KW-1133">Transmembrane helix</keyword>
<organism evidence="2">
    <name type="scientific">mine drainage metagenome</name>
    <dbReference type="NCBI Taxonomy" id="410659"/>
    <lineage>
        <taxon>unclassified sequences</taxon>
        <taxon>metagenomes</taxon>
        <taxon>ecological metagenomes</taxon>
    </lineage>
</organism>